<feature type="region of interest" description="Disordered" evidence="2">
    <location>
        <begin position="1"/>
        <end position="31"/>
    </location>
</feature>
<accession>A0AB34ILB5</accession>
<keyword evidence="4" id="KW-1185">Reference proteome</keyword>
<evidence type="ECO:0000256" key="1">
    <source>
        <dbReference type="SAM" id="Coils"/>
    </source>
</evidence>
<feature type="compositionally biased region" description="Low complexity" evidence="2">
    <location>
        <begin position="1"/>
        <end position="12"/>
    </location>
</feature>
<dbReference type="Proteomes" id="UP001515480">
    <property type="component" value="Unassembled WGS sequence"/>
</dbReference>
<organism evidence="3 4">
    <name type="scientific">Prymnesium parvum</name>
    <name type="common">Toxic golden alga</name>
    <dbReference type="NCBI Taxonomy" id="97485"/>
    <lineage>
        <taxon>Eukaryota</taxon>
        <taxon>Haptista</taxon>
        <taxon>Haptophyta</taxon>
        <taxon>Prymnesiophyceae</taxon>
        <taxon>Prymnesiales</taxon>
        <taxon>Prymnesiaceae</taxon>
        <taxon>Prymnesium</taxon>
    </lineage>
</organism>
<evidence type="ECO:0000313" key="3">
    <source>
        <dbReference type="EMBL" id="KAL1499723.1"/>
    </source>
</evidence>
<evidence type="ECO:0000256" key="2">
    <source>
        <dbReference type="SAM" id="MobiDB-lite"/>
    </source>
</evidence>
<comment type="caution">
    <text evidence="3">The sequence shown here is derived from an EMBL/GenBank/DDBJ whole genome shotgun (WGS) entry which is preliminary data.</text>
</comment>
<feature type="coiled-coil region" evidence="1">
    <location>
        <begin position="31"/>
        <end position="93"/>
    </location>
</feature>
<keyword evidence="1" id="KW-0175">Coiled coil</keyword>
<feature type="compositionally biased region" description="Basic and acidic residues" evidence="2">
    <location>
        <begin position="13"/>
        <end position="31"/>
    </location>
</feature>
<sequence length="277" mass="32669">MGRQAPAAAQRPQGERTSRRVARRDGVGDEQGDLARRIDDFEAQLQAEKEKNDEWRQWYGRLESKLASDRREVEKLNAEKVVFEDTVKELRRRSRKTKEILNTSTFSERVQELARHSCRMYIIFDLPRLFMSVLKKLSSKGRPDLRDMIRKTKAFQPAPKKINLERDAACARHLREQVYSKEAFALLRLIARLSKRECSLIQQSFKYRRDCYVARLARRWPLTQQWPLPNSEDNKTNGTYRVLEGVNKAERIDLSYRKVLPCIAIWSYHNSGVYECF</sequence>
<protein>
    <submittedName>
        <fullName evidence="3">Uncharacterized protein</fullName>
    </submittedName>
</protein>
<gene>
    <name evidence="3" type="ORF">AB1Y20_012410</name>
</gene>
<proteinExistence type="predicted"/>
<name>A0AB34ILB5_PRYPA</name>
<dbReference type="EMBL" id="JBGBPQ010000024">
    <property type="protein sequence ID" value="KAL1499723.1"/>
    <property type="molecule type" value="Genomic_DNA"/>
</dbReference>
<evidence type="ECO:0000313" key="4">
    <source>
        <dbReference type="Proteomes" id="UP001515480"/>
    </source>
</evidence>
<reference evidence="3 4" key="1">
    <citation type="journal article" date="2024" name="Science">
        <title>Giant polyketide synthase enzymes in the biosynthesis of giant marine polyether toxins.</title>
        <authorList>
            <person name="Fallon T.R."/>
            <person name="Shende V.V."/>
            <person name="Wierzbicki I.H."/>
            <person name="Pendleton A.L."/>
            <person name="Watervoot N.F."/>
            <person name="Auber R.P."/>
            <person name="Gonzalez D.J."/>
            <person name="Wisecaver J.H."/>
            <person name="Moore B.S."/>
        </authorList>
    </citation>
    <scope>NUCLEOTIDE SEQUENCE [LARGE SCALE GENOMIC DNA]</scope>
    <source>
        <strain evidence="3 4">12B1</strain>
    </source>
</reference>
<dbReference type="AlphaFoldDB" id="A0AB34ILB5"/>